<reference evidence="1 2" key="1">
    <citation type="journal article" date="2014" name="Int. J. Syst. Evol. Microbiol.">
        <title>Phylogenomics and the dynamic genome evolution of the genus Streptococcus.</title>
        <authorList>
            <consortium name="The Broad Institute Genome Sequencing Platform"/>
            <person name="Richards V.P."/>
            <person name="Palmer S.R."/>
            <person name="Pavinski Bitar P.D."/>
            <person name="Qin X."/>
            <person name="Weinstock G.M."/>
            <person name="Highlander S.K."/>
            <person name="Town C.D."/>
            <person name="Burne R.A."/>
            <person name="Stanhope M.J."/>
        </authorList>
    </citation>
    <scope>NUCLEOTIDE SEQUENCE [LARGE SCALE GENOMIC DNA]</scope>
    <source>
        <strain evidence="1 2">LQ 940-04</strain>
    </source>
</reference>
<accession>G5K7C6</accession>
<sequence>MILSITFFKKFQKFFNFFEEAIFPVISIDRNTYLLLK</sequence>
<comment type="caution">
    <text evidence="1">The sequence shown here is derived from an EMBL/GenBank/DDBJ whole genome shotgun (WGS) entry which is preliminary data.</text>
</comment>
<dbReference type="EMBL" id="AEUY02000005">
    <property type="protein sequence ID" value="EHI64388.1"/>
    <property type="molecule type" value="Genomic_DNA"/>
</dbReference>
<name>G5K7C6_9STRE</name>
<gene>
    <name evidence="1" type="ORF">STRPS_0966</name>
</gene>
<dbReference type="AlphaFoldDB" id="G5K7C6"/>
<dbReference type="Proteomes" id="UP000003217">
    <property type="component" value="Unassembled WGS sequence"/>
</dbReference>
<evidence type="ECO:0000313" key="1">
    <source>
        <dbReference type="EMBL" id="EHI64388.1"/>
    </source>
</evidence>
<organism evidence="1 2">
    <name type="scientific">Streptococcus pseudoporcinus LQ 940-04</name>
    <dbReference type="NCBI Taxonomy" id="875093"/>
    <lineage>
        <taxon>Bacteria</taxon>
        <taxon>Bacillati</taxon>
        <taxon>Bacillota</taxon>
        <taxon>Bacilli</taxon>
        <taxon>Lactobacillales</taxon>
        <taxon>Streptococcaceae</taxon>
        <taxon>Streptococcus</taxon>
    </lineage>
</organism>
<protein>
    <submittedName>
        <fullName evidence="1">Uncharacterized protein</fullName>
    </submittedName>
</protein>
<evidence type="ECO:0000313" key="2">
    <source>
        <dbReference type="Proteomes" id="UP000003217"/>
    </source>
</evidence>
<proteinExistence type="predicted"/>
<keyword evidence="2" id="KW-1185">Reference proteome</keyword>